<organism evidence="4 5">
    <name type="scientific">Celeribacter baekdonensis</name>
    <dbReference type="NCBI Taxonomy" id="875171"/>
    <lineage>
        <taxon>Bacteria</taxon>
        <taxon>Pseudomonadati</taxon>
        <taxon>Pseudomonadota</taxon>
        <taxon>Alphaproteobacteria</taxon>
        <taxon>Rhodobacterales</taxon>
        <taxon>Roseobacteraceae</taxon>
        <taxon>Celeribacter</taxon>
    </lineage>
</organism>
<dbReference type="InterPro" id="IPR055570">
    <property type="entry name" value="DUF7146"/>
</dbReference>
<feature type="domain" description="Toprim" evidence="2">
    <location>
        <begin position="207"/>
        <end position="296"/>
    </location>
</feature>
<evidence type="ECO:0000259" key="2">
    <source>
        <dbReference type="Pfam" id="PF13362"/>
    </source>
</evidence>
<accession>A0A1G7GJ58</accession>
<dbReference type="AlphaFoldDB" id="A0A1G7GJ58"/>
<evidence type="ECO:0000256" key="1">
    <source>
        <dbReference type="SAM" id="MobiDB-lite"/>
    </source>
</evidence>
<evidence type="ECO:0000313" key="5">
    <source>
        <dbReference type="Proteomes" id="UP000182284"/>
    </source>
</evidence>
<dbReference type="RefSeq" id="WP_074640850.1">
    <property type="nucleotide sequence ID" value="NZ_FNBL01000001.1"/>
</dbReference>
<evidence type="ECO:0000313" key="4">
    <source>
        <dbReference type="EMBL" id="SDE88150.1"/>
    </source>
</evidence>
<sequence>MTEAERITRALGGEWRGSSGLAPCPICQPEGRRDQRGLSLSDSAGRLLVHCHKSGCDVLRDLQARNLTDTPRDRVPYDPEEALRRKAEERKREAKRLKTAHDLFAEGVSCEGTAAQAYLEGRGIMGMRFNRIARTLRFHPSALHGASGQRLPAMLAQIRGPKGEPLGVHRTFLKPDGSGKADVEPQKMMLGPSSGGAVRFGPDNRVIALAEGIETALSVSQASRLTVWATLSTSGLKGLILPPPPVAEVIVIAADHDPAGISAAEQTAERFERESRAVSVIYPRSPGSDFNDLLSEADQ</sequence>
<dbReference type="Pfam" id="PF13362">
    <property type="entry name" value="Toprim_3"/>
    <property type="match status" value="1"/>
</dbReference>
<proteinExistence type="predicted"/>
<reference evidence="4 5" key="1">
    <citation type="submission" date="2016-10" db="EMBL/GenBank/DDBJ databases">
        <authorList>
            <person name="de Groot N.N."/>
        </authorList>
    </citation>
    <scope>NUCLEOTIDE SEQUENCE [LARGE SCALE GENOMIC DNA]</scope>
    <source>
        <strain evidence="4 5">DSM 27375</strain>
    </source>
</reference>
<dbReference type="Gene3D" id="3.40.1360.10">
    <property type="match status" value="1"/>
</dbReference>
<name>A0A1G7GJ58_9RHOB</name>
<feature type="domain" description="DUF7146" evidence="3">
    <location>
        <begin position="95"/>
        <end position="200"/>
    </location>
</feature>
<feature type="region of interest" description="Disordered" evidence="1">
    <location>
        <begin position="175"/>
        <end position="195"/>
    </location>
</feature>
<dbReference type="Pfam" id="PF23639">
    <property type="entry name" value="DUF7146"/>
    <property type="match status" value="1"/>
</dbReference>
<dbReference type="Proteomes" id="UP000182284">
    <property type="component" value="Unassembled WGS sequence"/>
</dbReference>
<dbReference type="EMBL" id="FNBL01000001">
    <property type="protein sequence ID" value="SDE88150.1"/>
    <property type="molecule type" value="Genomic_DNA"/>
</dbReference>
<gene>
    <name evidence="4" type="ORF">SAMN04488117_101589</name>
</gene>
<evidence type="ECO:0000259" key="3">
    <source>
        <dbReference type="Pfam" id="PF23639"/>
    </source>
</evidence>
<dbReference type="OrthoDB" id="9811157at2"/>
<dbReference type="InterPro" id="IPR006171">
    <property type="entry name" value="TOPRIM_dom"/>
</dbReference>
<dbReference type="InterPro" id="IPR034154">
    <property type="entry name" value="TOPRIM_DnaG/twinkle"/>
</dbReference>
<protein>
    <submittedName>
        <fullName evidence="4">Uncharacterized domain associated with phage/plasmid primase</fullName>
    </submittedName>
</protein>
<dbReference type="CDD" id="cd01029">
    <property type="entry name" value="TOPRIM_primases"/>
    <property type="match status" value="1"/>
</dbReference>